<comment type="caution">
    <text evidence="1">The sequence shown here is derived from an EMBL/GenBank/DDBJ whole genome shotgun (WGS) entry which is preliminary data.</text>
</comment>
<accession>A0A0F9J968</accession>
<dbReference type="EMBL" id="LAZR01010596">
    <property type="protein sequence ID" value="KKM66118.1"/>
    <property type="molecule type" value="Genomic_DNA"/>
</dbReference>
<protein>
    <submittedName>
        <fullName evidence="1">Uncharacterized protein</fullName>
    </submittedName>
</protein>
<evidence type="ECO:0000313" key="1">
    <source>
        <dbReference type="EMBL" id="KKM66118.1"/>
    </source>
</evidence>
<gene>
    <name evidence="1" type="ORF">LCGC14_1484360</name>
</gene>
<proteinExistence type="predicted"/>
<dbReference type="AlphaFoldDB" id="A0A0F9J968"/>
<name>A0A0F9J968_9ZZZZ</name>
<reference evidence="1" key="1">
    <citation type="journal article" date="2015" name="Nature">
        <title>Complex archaea that bridge the gap between prokaryotes and eukaryotes.</title>
        <authorList>
            <person name="Spang A."/>
            <person name="Saw J.H."/>
            <person name="Jorgensen S.L."/>
            <person name="Zaremba-Niedzwiedzka K."/>
            <person name="Martijn J."/>
            <person name="Lind A.E."/>
            <person name="van Eijk R."/>
            <person name="Schleper C."/>
            <person name="Guy L."/>
            <person name="Ettema T.J."/>
        </authorList>
    </citation>
    <scope>NUCLEOTIDE SEQUENCE</scope>
</reference>
<sequence length="89" mass="10217">MKATTMMKKAPVDWEKTVDRMNTQARGDLRRELEGISARAAMLAGYLDQRHGYGCGDQGHKKAVKRMNRHGKMVWMKVFGYNAHHDINI</sequence>
<organism evidence="1">
    <name type="scientific">marine sediment metagenome</name>
    <dbReference type="NCBI Taxonomy" id="412755"/>
    <lineage>
        <taxon>unclassified sequences</taxon>
        <taxon>metagenomes</taxon>
        <taxon>ecological metagenomes</taxon>
    </lineage>
</organism>